<dbReference type="InterPro" id="IPR013055">
    <property type="entry name" value="Tachy_Neuro_lke_CS"/>
</dbReference>
<accession>A0A667J5A5</accession>
<organism evidence="8 9">
    <name type="scientific">Lynx canadensis</name>
    <name type="common">Canada lynx</name>
    <name type="synonym">Felis canadensis</name>
    <dbReference type="NCBI Taxonomy" id="61383"/>
    <lineage>
        <taxon>Eukaryota</taxon>
        <taxon>Metazoa</taxon>
        <taxon>Chordata</taxon>
        <taxon>Craniata</taxon>
        <taxon>Vertebrata</taxon>
        <taxon>Euteleostomi</taxon>
        <taxon>Mammalia</taxon>
        <taxon>Eutheria</taxon>
        <taxon>Laurasiatheria</taxon>
        <taxon>Carnivora</taxon>
        <taxon>Feliformia</taxon>
        <taxon>Felidae</taxon>
        <taxon>Felinae</taxon>
        <taxon>Lynx</taxon>
    </lineage>
</organism>
<feature type="signal peptide" evidence="7">
    <location>
        <begin position="1"/>
        <end position="18"/>
    </location>
</feature>
<keyword evidence="6" id="KW-0027">Amidation</keyword>
<evidence type="ECO:0000256" key="4">
    <source>
        <dbReference type="ARBA" id="ARBA00022685"/>
    </source>
</evidence>
<keyword evidence="9" id="KW-1185">Reference proteome</keyword>
<evidence type="ECO:0000256" key="2">
    <source>
        <dbReference type="ARBA" id="ARBA00007518"/>
    </source>
</evidence>
<evidence type="ECO:0000256" key="3">
    <source>
        <dbReference type="ARBA" id="ARBA00022525"/>
    </source>
</evidence>
<name>A0A667J5A5_LYNCA</name>
<keyword evidence="3" id="KW-0964">Secreted</keyword>
<evidence type="ECO:0000256" key="5">
    <source>
        <dbReference type="ARBA" id="ARBA00022729"/>
    </source>
</evidence>
<keyword evidence="5 7" id="KW-0732">Signal</keyword>
<dbReference type="GO" id="GO:0006954">
    <property type="term" value="P:inflammatory response"/>
    <property type="evidence" value="ECO:0007669"/>
    <property type="project" value="TreeGrafter"/>
</dbReference>
<reference evidence="8" key="2">
    <citation type="submission" date="2025-09" db="UniProtKB">
        <authorList>
            <consortium name="Ensembl"/>
        </authorList>
    </citation>
    <scope>IDENTIFICATION</scope>
</reference>
<dbReference type="GO" id="GO:0007204">
    <property type="term" value="P:positive regulation of cytosolic calcium ion concentration"/>
    <property type="evidence" value="ECO:0007669"/>
    <property type="project" value="TreeGrafter"/>
</dbReference>
<dbReference type="GO" id="GO:0007217">
    <property type="term" value="P:tachykinin receptor signaling pathway"/>
    <property type="evidence" value="ECO:0007669"/>
    <property type="project" value="TreeGrafter"/>
</dbReference>
<comment type="subcellular location">
    <subcellularLocation>
        <location evidence="1">Secreted</location>
    </subcellularLocation>
</comment>
<evidence type="ECO:0000256" key="7">
    <source>
        <dbReference type="SAM" id="SignalP"/>
    </source>
</evidence>
<dbReference type="AlphaFoldDB" id="A0A667J5A5"/>
<dbReference type="Ensembl" id="ENSLCNT00005038614.1">
    <property type="protein sequence ID" value="ENSLCNP00005034609.1"/>
    <property type="gene ID" value="ENSLCNG00005022496.1"/>
</dbReference>
<dbReference type="Proteomes" id="UP000472241">
    <property type="component" value="Unplaced"/>
</dbReference>
<dbReference type="PANTHER" id="PTHR11250:SF2">
    <property type="entry name" value="TACHYKININ-4"/>
    <property type="match status" value="1"/>
</dbReference>
<dbReference type="PROSITE" id="PS00267">
    <property type="entry name" value="TACHYKININ"/>
    <property type="match status" value="1"/>
</dbReference>
<protein>
    <recommendedName>
        <fullName evidence="10">Tachykinin precursor 4</fullName>
    </recommendedName>
</protein>
<gene>
    <name evidence="8" type="primary">TAC4</name>
</gene>
<comment type="similarity">
    <text evidence="2">Belongs to the tachykinin family.</text>
</comment>
<dbReference type="PANTHER" id="PTHR11250">
    <property type="entry name" value="TACHYKININ"/>
    <property type="match status" value="1"/>
</dbReference>
<evidence type="ECO:0000313" key="9">
    <source>
        <dbReference type="Proteomes" id="UP000472241"/>
    </source>
</evidence>
<proteinExistence type="inferred from homology"/>
<keyword evidence="4" id="KW-0165">Cleavage on pair of basic residues</keyword>
<evidence type="ECO:0008006" key="10">
    <source>
        <dbReference type="Google" id="ProtNLM"/>
    </source>
</evidence>
<sequence>MLPCLPLLLLMGLPACTGTVDKKLALGAEAGSWVTVTLEEDGVVPHIQLTLQEVKRGKTSQFFGLMGKRVEGIPPIQPERRTGKCCLGFPLSMLPGEGGVVPATNKLEVGDMFWPGACQAGIGEGGANLVWPHTRLPGGFLREVVCACGVGGGGGWGVVAGIRKRQDAASSAQRFQNHFGSKAWNWKN</sequence>
<evidence type="ECO:0000256" key="6">
    <source>
        <dbReference type="ARBA" id="ARBA00022815"/>
    </source>
</evidence>
<dbReference type="GO" id="GO:0031835">
    <property type="term" value="F:substance P receptor binding"/>
    <property type="evidence" value="ECO:0007669"/>
    <property type="project" value="TreeGrafter"/>
</dbReference>
<evidence type="ECO:0000313" key="8">
    <source>
        <dbReference type="Ensembl" id="ENSLCNP00005034609.1"/>
    </source>
</evidence>
<feature type="chain" id="PRO_5025356392" description="Tachykinin precursor 4" evidence="7">
    <location>
        <begin position="19"/>
        <end position="188"/>
    </location>
</feature>
<evidence type="ECO:0000256" key="1">
    <source>
        <dbReference type="ARBA" id="ARBA00004613"/>
    </source>
</evidence>
<reference evidence="8" key="1">
    <citation type="submission" date="2025-08" db="UniProtKB">
        <authorList>
            <consortium name="Ensembl"/>
        </authorList>
    </citation>
    <scope>IDENTIFICATION</scope>
</reference>
<dbReference type="GO" id="GO:0005615">
    <property type="term" value="C:extracellular space"/>
    <property type="evidence" value="ECO:0007669"/>
    <property type="project" value="TreeGrafter"/>
</dbReference>